<gene>
    <name evidence="2" type="ORF">BKG76_09915</name>
</gene>
<organism evidence="2 3">
    <name type="scientific">Mycobacteroides franklinii</name>
    <dbReference type="NCBI Taxonomy" id="948102"/>
    <lineage>
        <taxon>Bacteria</taxon>
        <taxon>Bacillati</taxon>
        <taxon>Actinomycetota</taxon>
        <taxon>Actinomycetes</taxon>
        <taxon>Mycobacteriales</taxon>
        <taxon>Mycobacteriaceae</taxon>
        <taxon>Mycobacteroides</taxon>
    </lineage>
</organism>
<evidence type="ECO:0000313" key="3">
    <source>
        <dbReference type="Proteomes" id="UP000179616"/>
    </source>
</evidence>
<dbReference type="Proteomes" id="UP000179616">
    <property type="component" value="Unassembled WGS sequence"/>
</dbReference>
<evidence type="ECO:0008006" key="4">
    <source>
        <dbReference type="Google" id="ProtNLM"/>
    </source>
</evidence>
<accession>A0A1S1L2F7</accession>
<comment type="similarity">
    <text evidence="1">Belongs to the UPF0098 family.</text>
</comment>
<protein>
    <recommendedName>
        <fullName evidence="4">YbhB/YbcL family Raf kinase inhibitor-like protein</fullName>
    </recommendedName>
</protein>
<evidence type="ECO:0000313" key="2">
    <source>
        <dbReference type="EMBL" id="OHU21024.1"/>
    </source>
</evidence>
<dbReference type="Gene3D" id="3.90.280.10">
    <property type="entry name" value="PEBP-like"/>
    <property type="match status" value="1"/>
</dbReference>
<dbReference type="AlphaFoldDB" id="A0A1S1L2F7"/>
<dbReference type="GeneID" id="57167116"/>
<comment type="caution">
    <text evidence="2">The sequence shown here is derived from an EMBL/GenBank/DDBJ whole genome shotgun (WGS) entry which is preliminary data.</text>
</comment>
<dbReference type="InterPro" id="IPR008914">
    <property type="entry name" value="PEBP"/>
</dbReference>
<dbReference type="InterPro" id="IPR036610">
    <property type="entry name" value="PEBP-like_sf"/>
</dbReference>
<reference evidence="2 3" key="1">
    <citation type="submission" date="2016-10" db="EMBL/GenBank/DDBJ databases">
        <title>Evaluation of Human, Veterinary and Environmental Mycobacterium chelonae Isolates by Core Genome Phylogenomic Analysis, Targeted Gene Comparison, and Anti-microbial Susceptibility Patterns: A Tale of Mistaken Identities.</title>
        <authorList>
            <person name="Fogelson S.B."/>
            <person name="Camus A.C."/>
            <person name="Lorenz W."/>
            <person name="Vasireddy R."/>
            <person name="Vasireddy S."/>
            <person name="Smith T."/>
            <person name="Brown-Elliott B.A."/>
            <person name="Wallace R.J.Jr."/>
            <person name="Hasan N.A."/>
            <person name="Reischl U."/>
            <person name="Sanchez S."/>
        </authorList>
    </citation>
    <scope>NUCLEOTIDE SEQUENCE [LARGE SCALE GENOMIC DNA]</scope>
    <source>
        <strain evidence="2 3">1559</strain>
    </source>
</reference>
<proteinExistence type="inferred from homology"/>
<dbReference type="RefSeq" id="WP_070937497.1">
    <property type="nucleotide sequence ID" value="NZ_MLIK01000019.1"/>
</dbReference>
<dbReference type="SUPFAM" id="SSF49777">
    <property type="entry name" value="PEBP-like"/>
    <property type="match status" value="1"/>
</dbReference>
<dbReference type="STRING" id="948102.BKG76_09915"/>
<evidence type="ECO:0000256" key="1">
    <source>
        <dbReference type="ARBA" id="ARBA00007120"/>
    </source>
</evidence>
<sequence>MTTLVGRVLRPLRADPLRSPLARAELTAGQEIILTSPDFSDGTSIPSAAAGPGVGDNISPTLKWRQVPTTTAQLVLLLDDIDVPLRTPLMHTAAVLPPTATGIAAGALRRGEAGVWIIPTRLAKDGYSGPRPIRGHGPHRYRFHLLASDTPIPQDVGTVRTLLSTLSGHVIARGQLTGTYERR</sequence>
<name>A0A1S1L2F7_9MYCO</name>
<dbReference type="InterPro" id="IPR005247">
    <property type="entry name" value="YbhB_YbcL/LppC-like"/>
</dbReference>
<dbReference type="CDD" id="cd00865">
    <property type="entry name" value="PEBP_bact_arch"/>
    <property type="match status" value="1"/>
</dbReference>
<dbReference type="OrthoDB" id="9797506at2"/>
<dbReference type="EMBL" id="MLIK01000019">
    <property type="protein sequence ID" value="OHU21024.1"/>
    <property type="molecule type" value="Genomic_DNA"/>
</dbReference>
<dbReference type="Pfam" id="PF01161">
    <property type="entry name" value="PBP"/>
    <property type="match status" value="1"/>
</dbReference>